<dbReference type="EMBL" id="BJWL01000432">
    <property type="protein sequence ID" value="GFS44125.1"/>
    <property type="molecule type" value="Genomic_DNA"/>
</dbReference>
<evidence type="ECO:0000313" key="1">
    <source>
        <dbReference type="EMBL" id="GFS44125.1"/>
    </source>
</evidence>
<dbReference type="PANTHER" id="PTHR34724">
    <property type="entry name" value="OS12G0596101 PROTEIN"/>
    <property type="match status" value="1"/>
</dbReference>
<dbReference type="AlphaFoldDB" id="A0A7J0DWM6"/>
<keyword evidence="2" id="KW-1185">Reference proteome</keyword>
<dbReference type="Proteomes" id="UP000585474">
    <property type="component" value="Unassembled WGS sequence"/>
</dbReference>
<evidence type="ECO:0000313" key="2">
    <source>
        <dbReference type="Proteomes" id="UP000585474"/>
    </source>
</evidence>
<organism evidence="1 2">
    <name type="scientific">Actinidia rufa</name>
    <dbReference type="NCBI Taxonomy" id="165716"/>
    <lineage>
        <taxon>Eukaryota</taxon>
        <taxon>Viridiplantae</taxon>
        <taxon>Streptophyta</taxon>
        <taxon>Embryophyta</taxon>
        <taxon>Tracheophyta</taxon>
        <taxon>Spermatophyta</taxon>
        <taxon>Magnoliopsida</taxon>
        <taxon>eudicotyledons</taxon>
        <taxon>Gunneridae</taxon>
        <taxon>Pentapetalae</taxon>
        <taxon>asterids</taxon>
        <taxon>Ericales</taxon>
        <taxon>Actinidiaceae</taxon>
        <taxon>Actinidia</taxon>
    </lineage>
</organism>
<dbReference type="OrthoDB" id="88410at2759"/>
<proteinExistence type="predicted"/>
<name>A0A7J0DWM6_9ERIC</name>
<gene>
    <name evidence="1" type="ORF">Acr_00g0088630</name>
</gene>
<comment type="caution">
    <text evidence="1">The sequence shown here is derived from an EMBL/GenBank/DDBJ whole genome shotgun (WGS) entry which is preliminary data.</text>
</comment>
<dbReference type="PANTHER" id="PTHR34724:SF4">
    <property type="entry name" value="EXPRESSED PROTEIN"/>
    <property type="match status" value="1"/>
</dbReference>
<accession>A0A7J0DWM6</accession>
<protein>
    <submittedName>
        <fullName evidence="1">Uncharacterized protein</fullName>
    </submittedName>
</protein>
<reference evidence="2" key="1">
    <citation type="submission" date="2019-07" db="EMBL/GenBank/DDBJ databases">
        <title>De Novo Assembly of kiwifruit Actinidia rufa.</title>
        <authorList>
            <person name="Sugita-Konishi S."/>
            <person name="Sato K."/>
            <person name="Mori E."/>
            <person name="Abe Y."/>
            <person name="Kisaki G."/>
            <person name="Hamano K."/>
            <person name="Suezawa K."/>
            <person name="Otani M."/>
            <person name="Fukuda T."/>
            <person name="Manabe T."/>
            <person name="Gomi K."/>
            <person name="Tabuchi M."/>
            <person name="Akimitsu K."/>
            <person name="Kataoka I."/>
        </authorList>
    </citation>
    <scope>NUCLEOTIDE SEQUENCE [LARGE SCALE GENOMIC DNA]</scope>
    <source>
        <strain evidence="2">cv. Fuchu</strain>
    </source>
</reference>
<sequence length="88" mass="9198">MCYEVKCSTCGKMSWGGCGMHVASVHKRISEGQHCQCKEWPGIKAGSDNSAAATSENSAAATAKPRPLPIAASCDCVLRLLIISVSSL</sequence>